<evidence type="ECO:0000313" key="8">
    <source>
        <dbReference type="EMBL" id="KTD80501.1"/>
    </source>
</evidence>
<dbReference type="STRING" id="66969.Lwal_1198"/>
<keyword evidence="6" id="KW-0414">Isoprene biosynthesis</keyword>
<evidence type="ECO:0000313" key="9">
    <source>
        <dbReference type="Proteomes" id="UP000054729"/>
    </source>
</evidence>
<evidence type="ECO:0000256" key="3">
    <source>
        <dbReference type="ARBA" id="ARBA00022679"/>
    </source>
</evidence>
<comment type="caution">
    <text evidence="8">The sequence shown here is derived from an EMBL/GenBank/DDBJ whole genome shotgun (WGS) entry which is preliminary data.</text>
</comment>
<name>A0A0W1AGJ9_9GAMM</name>
<evidence type="ECO:0000256" key="7">
    <source>
        <dbReference type="RuleBase" id="RU004466"/>
    </source>
</evidence>
<dbReference type="Gene3D" id="1.10.600.10">
    <property type="entry name" value="Farnesyl Diphosphate Synthase"/>
    <property type="match status" value="1"/>
</dbReference>
<reference evidence="8 9" key="1">
    <citation type="submission" date="2015-11" db="EMBL/GenBank/DDBJ databases">
        <title>Genomic analysis of 38 Legionella species identifies large and diverse effector repertoires.</title>
        <authorList>
            <person name="Burstein D."/>
            <person name="Amaro F."/>
            <person name="Zusman T."/>
            <person name="Lifshitz Z."/>
            <person name="Cohen O."/>
            <person name="Gilbert J.A."/>
            <person name="Pupko T."/>
            <person name="Shuman H.A."/>
            <person name="Segal G."/>
        </authorList>
    </citation>
    <scope>NUCLEOTIDE SEQUENCE [LARGE SCALE GENOMIC DNA]</scope>
    <source>
        <strain evidence="8 9">ATCC 51914</strain>
    </source>
</reference>
<dbReference type="Proteomes" id="UP000054729">
    <property type="component" value="Unassembled WGS sequence"/>
</dbReference>
<protein>
    <submittedName>
        <fullName evidence="8">Geranyltranstransferase</fullName>
    </submittedName>
</protein>
<evidence type="ECO:0000256" key="6">
    <source>
        <dbReference type="ARBA" id="ARBA00023229"/>
    </source>
</evidence>
<keyword evidence="9" id="KW-1185">Reference proteome</keyword>
<dbReference type="InterPro" id="IPR008949">
    <property type="entry name" value="Isoprenoid_synthase_dom_sf"/>
</dbReference>
<dbReference type="PANTHER" id="PTHR43281">
    <property type="entry name" value="FARNESYL DIPHOSPHATE SYNTHASE"/>
    <property type="match status" value="1"/>
</dbReference>
<keyword evidence="4" id="KW-0479">Metal-binding</keyword>
<keyword evidence="3 7" id="KW-0808">Transferase</keyword>
<evidence type="ECO:0000256" key="1">
    <source>
        <dbReference type="ARBA" id="ARBA00001946"/>
    </source>
</evidence>
<dbReference type="GO" id="GO:0008654">
    <property type="term" value="P:phospholipid biosynthetic process"/>
    <property type="evidence" value="ECO:0007669"/>
    <property type="project" value="UniProtKB-ARBA"/>
</dbReference>
<evidence type="ECO:0000256" key="5">
    <source>
        <dbReference type="ARBA" id="ARBA00022842"/>
    </source>
</evidence>
<accession>A0A0W1AGJ9</accession>
<evidence type="ECO:0000256" key="4">
    <source>
        <dbReference type="ARBA" id="ARBA00022723"/>
    </source>
</evidence>
<sequence length="313" mass="34877">MKNQLNPIPMNNTAIDNYIQRHEQYLEQFLAHTEIPAKTIRNAVHYALFPGGKRIRPILVYLVGEIMDMDIHVLDSIAAAVELTHCYSLIHDDLPAMDNDDLRRGKPSCHKAFDEATAILVGDGMQALAIEVLLTRLSMIIPAPQVIQITQTLINASGVSGMVSGQSLDLSELAKSSISKEQLREIHLLKTGKLIIACFEMLLAAQQNVAEQIKTALLSYAQHIGLVFQMQDDYLDCYAPSQFLGKGRSSDVANQKNTFANLMSKERLEYEIKFNYQIALDALSVFGDKALNLIELTKQLQARSQITTFKSVS</sequence>
<keyword evidence="5" id="KW-0460">Magnesium</keyword>
<organism evidence="8 9">
    <name type="scientific">Legionella waltersii</name>
    <dbReference type="NCBI Taxonomy" id="66969"/>
    <lineage>
        <taxon>Bacteria</taxon>
        <taxon>Pseudomonadati</taxon>
        <taxon>Pseudomonadota</taxon>
        <taxon>Gammaproteobacteria</taxon>
        <taxon>Legionellales</taxon>
        <taxon>Legionellaceae</taxon>
        <taxon>Legionella</taxon>
    </lineage>
</organism>
<dbReference type="PANTHER" id="PTHR43281:SF1">
    <property type="entry name" value="FARNESYL DIPHOSPHATE SYNTHASE"/>
    <property type="match status" value="1"/>
</dbReference>
<comment type="similarity">
    <text evidence="2 7">Belongs to the FPP/GGPP synthase family.</text>
</comment>
<dbReference type="FunFam" id="1.10.600.10:FF:000001">
    <property type="entry name" value="Geranylgeranyl diphosphate synthase"/>
    <property type="match status" value="1"/>
</dbReference>
<dbReference type="InterPro" id="IPR033749">
    <property type="entry name" value="Polyprenyl_synt_CS"/>
</dbReference>
<dbReference type="GO" id="GO:0046872">
    <property type="term" value="F:metal ion binding"/>
    <property type="evidence" value="ECO:0007669"/>
    <property type="project" value="UniProtKB-KW"/>
</dbReference>
<dbReference type="SFLD" id="SFLDG01017">
    <property type="entry name" value="Polyprenyl_Transferase_Like"/>
    <property type="match status" value="1"/>
</dbReference>
<dbReference type="PROSITE" id="PS00444">
    <property type="entry name" value="POLYPRENYL_SYNTHASE_2"/>
    <property type="match status" value="1"/>
</dbReference>
<dbReference type="NCBIfam" id="NF045485">
    <property type="entry name" value="FPPsyn"/>
    <property type="match status" value="1"/>
</dbReference>
<proteinExistence type="inferred from homology"/>
<dbReference type="SUPFAM" id="SSF48576">
    <property type="entry name" value="Terpenoid synthases"/>
    <property type="match status" value="1"/>
</dbReference>
<evidence type="ECO:0000256" key="2">
    <source>
        <dbReference type="ARBA" id="ARBA00006706"/>
    </source>
</evidence>
<dbReference type="SFLD" id="SFLDS00005">
    <property type="entry name" value="Isoprenoid_Synthase_Type_I"/>
    <property type="match status" value="1"/>
</dbReference>
<dbReference type="GO" id="GO:0004659">
    <property type="term" value="F:prenyltransferase activity"/>
    <property type="evidence" value="ECO:0007669"/>
    <property type="project" value="InterPro"/>
</dbReference>
<dbReference type="InterPro" id="IPR053378">
    <property type="entry name" value="Prenyl_diphosphate_synthase"/>
</dbReference>
<dbReference type="InterPro" id="IPR000092">
    <property type="entry name" value="Polyprenyl_synt"/>
</dbReference>
<dbReference type="Pfam" id="PF00348">
    <property type="entry name" value="polyprenyl_synt"/>
    <property type="match status" value="1"/>
</dbReference>
<gene>
    <name evidence="8" type="ORF">Lwal_1198</name>
</gene>
<dbReference type="EMBL" id="LNZB01000031">
    <property type="protein sequence ID" value="KTD80501.1"/>
    <property type="molecule type" value="Genomic_DNA"/>
</dbReference>
<dbReference type="GO" id="GO:0016114">
    <property type="term" value="P:terpenoid biosynthetic process"/>
    <property type="evidence" value="ECO:0007669"/>
    <property type="project" value="UniProtKB-ARBA"/>
</dbReference>
<comment type="cofactor">
    <cofactor evidence="1">
        <name>Mg(2+)</name>
        <dbReference type="ChEBI" id="CHEBI:18420"/>
    </cofactor>
</comment>
<dbReference type="PATRIC" id="fig|66969.6.peg.1313"/>
<dbReference type="GO" id="GO:0005737">
    <property type="term" value="C:cytoplasm"/>
    <property type="evidence" value="ECO:0007669"/>
    <property type="project" value="UniProtKB-ARBA"/>
</dbReference>
<dbReference type="AlphaFoldDB" id="A0A0W1AGJ9"/>
<dbReference type="PROSITE" id="PS00723">
    <property type="entry name" value="POLYPRENYL_SYNTHASE_1"/>
    <property type="match status" value="1"/>
</dbReference>
<dbReference type="CDD" id="cd00685">
    <property type="entry name" value="Trans_IPPS_HT"/>
    <property type="match status" value="1"/>
</dbReference>